<comment type="caution">
    <text evidence="3">The sequence shown here is derived from an EMBL/GenBank/DDBJ whole genome shotgun (WGS) entry which is preliminary data.</text>
</comment>
<proteinExistence type="predicted"/>
<sequence length="361" mass="37773">MRLPKRTTFVSLVLTTAAAIFAGTVPNYSGTAAAGDGEPVGGGAGYCVDMPDAIGLYPGNPVTQMGFRVGEVETVQQRGDHVRIEFALDDGRRFPADVRVVTRSKSLLADRSVELVGNYTAGPVLRPGECVPLQRSFTPKSISEIAGSAADFIDALSAAGDDSVRGSITGASAALDGTGAAMSAMLNHAAAAAAGPDQVTADIGASIMNMAPLTENALRDWNRIGSILDQMPQVAAEATELFGFVARFDRGLGWLVATIYDIQRKYGAELWPFLHGPVVDVIRLAATRAPDLAHLYGTIPSIVTAVHQQQQVAGGLSLPYRPPAVPVDPGLCRLLGPHCANNEFAPGTTNLLSLILWKAAA</sequence>
<dbReference type="EMBL" id="BMMH01000005">
    <property type="protein sequence ID" value="GGL14318.1"/>
    <property type="molecule type" value="Genomic_DNA"/>
</dbReference>
<evidence type="ECO:0000259" key="2">
    <source>
        <dbReference type="Pfam" id="PF02470"/>
    </source>
</evidence>
<dbReference type="InterPro" id="IPR003399">
    <property type="entry name" value="Mce/MlaD"/>
</dbReference>
<organism evidence="3 4">
    <name type="scientific">Nocardia jinanensis</name>
    <dbReference type="NCBI Taxonomy" id="382504"/>
    <lineage>
        <taxon>Bacteria</taxon>
        <taxon>Bacillati</taxon>
        <taxon>Actinomycetota</taxon>
        <taxon>Actinomycetes</taxon>
        <taxon>Mycobacteriales</taxon>
        <taxon>Nocardiaceae</taxon>
        <taxon>Nocardia</taxon>
    </lineage>
</organism>
<dbReference type="GO" id="GO:0005576">
    <property type="term" value="C:extracellular region"/>
    <property type="evidence" value="ECO:0007669"/>
    <property type="project" value="TreeGrafter"/>
</dbReference>
<feature type="chain" id="PRO_5039303797" description="Mce/MlaD domain-containing protein" evidence="1">
    <location>
        <begin position="23"/>
        <end position="361"/>
    </location>
</feature>
<keyword evidence="4" id="KW-1185">Reference proteome</keyword>
<name>A0A917RM10_9NOCA</name>
<dbReference type="InterPro" id="IPR052336">
    <property type="entry name" value="MlaD_Phospholipid_Transporter"/>
</dbReference>
<feature type="signal peptide" evidence="1">
    <location>
        <begin position="1"/>
        <end position="22"/>
    </location>
</feature>
<evidence type="ECO:0000256" key="1">
    <source>
        <dbReference type="SAM" id="SignalP"/>
    </source>
</evidence>
<dbReference type="PANTHER" id="PTHR33371">
    <property type="entry name" value="INTERMEMBRANE PHOSPHOLIPID TRANSPORT SYSTEM BINDING PROTEIN MLAD-RELATED"/>
    <property type="match status" value="1"/>
</dbReference>
<dbReference type="Proteomes" id="UP000638263">
    <property type="component" value="Unassembled WGS sequence"/>
</dbReference>
<dbReference type="PANTHER" id="PTHR33371:SF4">
    <property type="entry name" value="INTERMEMBRANE PHOSPHOLIPID TRANSPORT SYSTEM BINDING PROTEIN MLAD"/>
    <property type="match status" value="1"/>
</dbReference>
<dbReference type="Pfam" id="PF02470">
    <property type="entry name" value="MlaD"/>
    <property type="match status" value="1"/>
</dbReference>
<accession>A0A917RM10</accession>
<keyword evidence="1" id="KW-0732">Signal</keyword>
<dbReference type="RefSeq" id="WP_062997399.1">
    <property type="nucleotide sequence ID" value="NZ_BMMH01000005.1"/>
</dbReference>
<protein>
    <recommendedName>
        <fullName evidence="2">Mce/MlaD domain-containing protein</fullName>
    </recommendedName>
</protein>
<gene>
    <name evidence="3" type="ORF">GCM10011588_31050</name>
</gene>
<dbReference type="AlphaFoldDB" id="A0A917RM10"/>
<evidence type="ECO:0000313" key="3">
    <source>
        <dbReference type="EMBL" id="GGL14318.1"/>
    </source>
</evidence>
<evidence type="ECO:0000313" key="4">
    <source>
        <dbReference type="Proteomes" id="UP000638263"/>
    </source>
</evidence>
<reference evidence="3" key="2">
    <citation type="submission" date="2020-09" db="EMBL/GenBank/DDBJ databases">
        <authorList>
            <person name="Sun Q."/>
            <person name="Zhou Y."/>
        </authorList>
    </citation>
    <scope>NUCLEOTIDE SEQUENCE</scope>
    <source>
        <strain evidence="3">CGMCC 4.3508</strain>
    </source>
</reference>
<reference evidence="3" key="1">
    <citation type="journal article" date="2014" name="Int. J. Syst. Evol. Microbiol.">
        <title>Complete genome sequence of Corynebacterium casei LMG S-19264T (=DSM 44701T), isolated from a smear-ripened cheese.</title>
        <authorList>
            <consortium name="US DOE Joint Genome Institute (JGI-PGF)"/>
            <person name="Walter F."/>
            <person name="Albersmeier A."/>
            <person name="Kalinowski J."/>
            <person name="Ruckert C."/>
        </authorList>
    </citation>
    <scope>NUCLEOTIDE SEQUENCE</scope>
    <source>
        <strain evidence="3">CGMCC 4.3508</strain>
    </source>
</reference>
<feature type="domain" description="Mce/MlaD" evidence="2">
    <location>
        <begin position="48"/>
        <end position="116"/>
    </location>
</feature>